<gene>
    <name evidence="1" type="ORF">MCM2015_pMC3_10</name>
</gene>
<name>A0A1A7GES3_9ZZZZ</name>
<dbReference type="EMBL" id="LT158603">
    <property type="protein sequence ID" value="CVK35552.1"/>
    <property type="molecule type" value="Genomic_DNA"/>
</dbReference>
<dbReference type="AlphaFoldDB" id="A0A1A7GES3"/>
<protein>
    <submittedName>
        <fullName evidence="1">Uncharacterized protein</fullName>
    </submittedName>
</protein>
<accession>A0A1A7GES3</accession>
<evidence type="ECO:0000313" key="1">
    <source>
        <dbReference type="EMBL" id="CVK35552.1"/>
    </source>
</evidence>
<proteinExistence type="predicted"/>
<organism evidence="1">
    <name type="scientific">biofilter metagenome</name>
    <dbReference type="NCBI Taxonomy" id="1070537"/>
    <lineage>
        <taxon>unclassified sequences</taxon>
        <taxon>metagenomes</taxon>
        <taxon>ecological metagenomes</taxon>
    </lineage>
</organism>
<geneLocation type="plasmid" evidence="1">
    <name>pMC3</name>
</geneLocation>
<sequence length="47" mass="5765">MQNFFRLVFSFRQAEQTKNGGKLLDLDQQLYQPNRQFFRLRYSSFSI</sequence>
<reference evidence="1" key="1">
    <citation type="journal article" date="2016" name="Sci. Rep.">
        <title>Genomics of high molecular weight plasmids isolated from an on-farm biopurification system.</title>
        <authorList>
            <person name="Martini M.C."/>
            <person name="Wibberg D."/>
            <person name="Lozano M."/>
            <person name="Torres Tejerizo G."/>
            <person name="Albicoro F.J."/>
            <person name="Jaenicke S."/>
            <person name="van Elsas J.D."/>
            <person name="Petroni A."/>
            <person name="Garcillan-Barcia M.P."/>
            <person name="de la Cruz F."/>
            <person name="Schluter A."/>
            <person name="Puhler A."/>
            <person name="Pistorio M."/>
            <person name="Lagares A."/>
            <person name="Del Papa M.F."/>
        </authorList>
    </citation>
    <scope>NUCLEOTIDE SEQUENCE</scope>
    <source>
        <plasmid evidence="1">pMC3</plasmid>
    </source>
</reference>
<keyword evidence="1" id="KW-0614">Plasmid</keyword>